<dbReference type="PANTHER" id="PTHR35617:SF3">
    <property type="entry name" value="CORE-BINDING (CB) DOMAIN-CONTAINING PROTEIN"/>
    <property type="match status" value="1"/>
</dbReference>
<accession>A0A6J8DSE0</accession>
<keyword evidence="3" id="KW-1185">Reference proteome</keyword>
<evidence type="ECO:0008006" key="4">
    <source>
        <dbReference type="Google" id="ProtNLM"/>
    </source>
</evidence>
<feature type="region of interest" description="Disordered" evidence="1">
    <location>
        <begin position="1"/>
        <end position="27"/>
    </location>
</feature>
<dbReference type="EMBL" id="CACVKT020007774">
    <property type="protein sequence ID" value="CAC5410562.1"/>
    <property type="molecule type" value="Genomic_DNA"/>
</dbReference>
<evidence type="ECO:0000256" key="1">
    <source>
        <dbReference type="SAM" id="MobiDB-lite"/>
    </source>
</evidence>
<dbReference type="Proteomes" id="UP000507470">
    <property type="component" value="Unassembled WGS sequence"/>
</dbReference>
<dbReference type="GO" id="GO:0003677">
    <property type="term" value="F:DNA binding"/>
    <property type="evidence" value="ECO:0007669"/>
    <property type="project" value="InterPro"/>
</dbReference>
<dbReference type="SUPFAM" id="SSF56349">
    <property type="entry name" value="DNA breaking-rejoining enzymes"/>
    <property type="match status" value="1"/>
</dbReference>
<organism evidence="2 3">
    <name type="scientific">Mytilus coruscus</name>
    <name type="common">Sea mussel</name>
    <dbReference type="NCBI Taxonomy" id="42192"/>
    <lineage>
        <taxon>Eukaryota</taxon>
        <taxon>Metazoa</taxon>
        <taxon>Spiralia</taxon>
        <taxon>Lophotrochozoa</taxon>
        <taxon>Mollusca</taxon>
        <taxon>Bivalvia</taxon>
        <taxon>Autobranchia</taxon>
        <taxon>Pteriomorphia</taxon>
        <taxon>Mytilida</taxon>
        <taxon>Mytiloidea</taxon>
        <taxon>Mytilidae</taxon>
        <taxon>Mytilinae</taxon>
        <taxon>Mytilus</taxon>
    </lineage>
</organism>
<feature type="region of interest" description="Disordered" evidence="1">
    <location>
        <begin position="150"/>
        <end position="194"/>
    </location>
</feature>
<evidence type="ECO:0000313" key="2">
    <source>
        <dbReference type="EMBL" id="CAC5410562.1"/>
    </source>
</evidence>
<proteinExistence type="predicted"/>
<evidence type="ECO:0000313" key="3">
    <source>
        <dbReference type="Proteomes" id="UP000507470"/>
    </source>
</evidence>
<protein>
    <recommendedName>
        <fullName evidence="4">Tyr recombinase domain-containing protein</fullName>
    </recommendedName>
</protein>
<gene>
    <name evidence="2" type="ORF">MCOR_43740</name>
</gene>
<sequence>MGILPTKGNNSNIRIHSGGSKRDCGLGKPSHRKFKQLDFEQSNILTDQQNNGFVEIRSVRRSPKRTIGQLCQLATRSIRNLNRCVSGELVEQEPICFSPVLLDSSLPSESEQRTLESSNHNSSLAVASVLPNAIGNVNINTKIVPTNEGFTEESVGREPPTNRKQNLKTSGVESFRTERESGETLPNSWLSDGGKGPNPLTTAAGDTGIAGVVNGTWIPFRPLWNLKQTLLHICFSLATSIARYIFTDFIDKTVSFRINECNQLLNSFIKPHRPVKSCTIAHWLKRILESAGIDHDIFKPHSTRGASTSRVSIKQIMNTANWRSRGTFEKFYHKPLETEIEADDEELNMSIEDLDRRMGSLSVGCQMDRDEGSSQMNTSENQLNGTLTIPTDEENTVEHNIFMHIEDMNISCLENLEDS</sequence>
<dbReference type="PANTHER" id="PTHR35617">
    <property type="entry name" value="PHAGE_INTEGRASE DOMAIN-CONTAINING PROTEIN"/>
    <property type="match status" value="1"/>
</dbReference>
<name>A0A6J8DSE0_MYTCO</name>
<dbReference type="AlphaFoldDB" id="A0A6J8DSE0"/>
<reference evidence="2 3" key="1">
    <citation type="submission" date="2020-06" db="EMBL/GenBank/DDBJ databases">
        <authorList>
            <person name="Li R."/>
            <person name="Bekaert M."/>
        </authorList>
    </citation>
    <scope>NUCLEOTIDE SEQUENCE [LARGE SCALE GENOMIC DNA]</scope>
    <source>
        <strain evidence="3">wild</strain>
    </source>
</reference>
<feature type="compositionally biased region" description="Polar residues" evidence="1">
    <location>
        <begin position="162"/>
        <end position="172"/>
    </location>
</feature>
<dbReference type="InterPro" id="IPR011010">
    <property type="entry name" value="DNA_brk_join_enz"/>
</dbReference>